<reference evidence="1 2" key="1">
    <citation type="submission" date="2023-12" db="EMBL/GenBank/DDBJ databases">
        <title>A high-quality genome assembly for Dillenia turbinata (Dilleniales).</title>
        <authorList>
            <person name="Chanderbali A."/>
        </authorList>
    </citation>
    <scope>NUCLEOTIDE SEQUENCE [LARGE SCALE GENOMIC DNA]</scope>
    <source>
        <strain evidence="1">LSX21</strain>
        <tissue evidence="1">Leaf</tissue>
    </source>
</reference>
<evidence type="ECO:0000313" key="1">
    <source>
        <dbReference type="EMBL" id="KAK6921174.1"/>
    </source>
</evidence>
<gene>
    <name evidence="1" type="ORF">RJ641_014852</name>
</gene>
<dbReference type="PANTHER" id="PTHR33384">
    <property type="entry name" value="EXPRESSED PROTEIN"/>
    <property type="match status" value="1"/>
</dbReference>
<keyword evidence="2" id="KW-1185">Reference proteome</keyword>
<accession>A0AAN8UUZ4</accession>
<dbReference type="Proteomes" id="UP001370490">
    <property type="component" value="Unassembled WGS sequence"/>
</dbReference>
<evidence type="ECO:0000313" key="2">
    <source>
        <dbReference type="Proteomes" id="UP001370490"/>
    </source>
</evidence>
<sequence length="176" mass="19010">MMMNRCGYEENAMTGGGAASIGGGAGEMMRMDSVVCPKPRRLGFVHPSIHDPIIPSSRFHRPTIELGEVCDSRTELLDFIFSKGSYGPERSTNQVASSPPFFCGSPPSRASNPLVQDAQFINERVPPLSPVPNLITSPRKGGSICMKFGHKPALVRVEGFDCLSRDRCHCSISAVA</sequence>
<dbReference type="EMBL" id="JBAMMX010000020">
    <property type="protein sequence ID" value="KAK6921174.1"/>
    <property type="molecule type" value="Genomic_DNA"/>
</dbReference>
<name>A0AAN8UUZ4_9MAGN</name>
<dbReference type="AlphaFoldDB" id="A0AAN8UUZ4"/>
<protein>
    <submittedName>
        <fullName evidence="1">Uncharacterized protein</fullName>
    </submittedName>
</protein>
<organism evidence="1 2">
    <name type="scientific">Dillenia turbinata</name>
    <dbReference type="NCBI Taxonomy" id="194707"/>
    <lineage>
        <taxon>Eukaryota</taxon>
        <taxon>Viridiplantae</taxon>
        <taxon>Streptophyta</taxon>
        <taxon>Embryophyta</taxon>
        <taxon>Tracheophyta</taxon>
        <taxon>Spermatophyta</taxon>
        <taxon>Magnoliopsida</taxon>
        <taxon>eudicotyledons</taxon>
        <taxon>Gunneridae</taxon>
        <taxon>Pentapetalae</taxon>
        <taxon>Dilleniales</taxon>
        <taxon>Dilleniaceae</taxon>
        <taxon>Dillenia</taxon>
    </lineage>
</organism>
<comment type="caution">
    <text evidence="1">The sequence shown here is derived from an EMBL/GenBank/DDBJ whole genome shotgun (WGS) entry which is preliminary data.</text>
</comment>
<dbReference type="PANTHER" id="PTHR33384:SF22">
    <property type="match status" value="1"/>
</dbReference>
<proteinExistence type="predicted"/>